<name>A0A0G4EAK4_VITBC</name>
<dbReference type="VEuPathDB" id="CryptoDB:Vbra_11019"/>
<feature type="transmembrane region" description="Helical" evidence="9">
    <location>
        <begin position="156"/>
        <end position="176"/>
    </location>
</feature>
<dbReference type="OrthoDB" id="540503at2759"/>
<sequence>MVQLRIKKRSGAYLGAIELPATASVEEFKKEFHRRFKFYPERQRFTIGSGSGPALKDGTLRDNGIEETEEGYLLFFKDLGVQISWRLVFVIEYLGPILIFPIFYCLPQLIYGQPAPNKHLIQKVAFCLVLLHYMKRELETLFVHRFSNATMPIIRLPINCLHYWVLFGTSVGYYLFHPKYTAPDWSPQAVYILAALMMVCELLNLKTHLILRNLRPKGTKARGIPKGWGFQLVSCANYFFESLAWVFFAVMTGTLTGWVFLAIAFLQMADWAIKKHQRYQAEFPDYPKIRTAIIPFIL</sequence>
<comment type="subcellular location">
    <subcellularLocation>
        <location evidence="1">Membrane</location>
        <topology evidence="1">Multi-pass membrane protein</topology>
    </subcellularLocation>
</comment>
<organism evidence="11 12">
    <name type="scientific">Vitrella brassicaformis (strain CCMP3155)</name>
    <dbReference type="NCBI Taxonomy" id="1169540"/>
    <lineage>
        <taxon>Eukaryota</taxon>
        <taxon>Sar</taxon>
        <taxon>Alveolata</taxon>
        <taxon>Colpodellida</taxon>
        <taxon>Vitrellaceae</taxon>
        <taxon>Vitrella</taxon>
    </lineage>
</organism>
<keyword evidence="3" id="KW-0444">Lipid biosynthesis</keyword>
<dbReference type="Gene3D" id="3.10.20.90">
    <property type="entry name" value="Phosphatidylinositol 3-kinase Catalytic Subunit, Chain A, domain 1"/>
    <property type="match status" value="1"/>
</dbReference>
<keyword evidence="12" id="KW-1185">Reference proteome</keyword>
<evidence type="ECO:0000256" key="7">
    <source>
        <dbReference type="ARBA" id="ARBA00023098"/>
    </source>
</evidence>
<evidence type="ECO:0000256" key="5">
    <source>
        <dbReference type="ARBA" id="ARBA00022989"/>
    </source>
</evidence>
<accession>A0A0G4EAK4</accession>
<feature type="transmembrane region" description="Helical" evidence="9">
    <location>
        <begin position="83"/>
        <end position="104"/>
    </location>
</feature>
<evidence type="ECO:0000256" key="4">
    <source>
        <dbReference type="ARBA" id="ARBA00022692"/>
    </source>
</evidence>
<dbReference type="CDD" id="cd01801">
    <property type="entry name" value="Ubl_TECR_like"/>
    <property type="match status" value="1"/>
</dbReference>
<evidence type="ECO:0000313" key="11">
    <source>
        <dbReference type="EMBL" id="CEL92293.1"/>
    </source>
</evidence>
<keyword evidence="7" id="KW-0443">Lipid metabolism</keyword>
<dbReference type="GO" id="GO:0042761">
    <property type="term" value="P:very long-chain fatty acid biosynthetic process"/>
    <property type="evidence" value="ECO:0007669"/>
    <property type="project" value="TreeGrafter"/>
</dbReference>
<dbReference type="FunCoup" id="A0A0G4EAK4">
    <property type="interactions" value="42"/>
</dbReference>
<dbReference type="InterPro" id="IPR000626">
    <property type="entry name" value="Ubiquitin-like_dom"/>
</dbReference>
<keyword evidence="4 9" id="KW-0812">Transmembrane</keyword>
<dbReference type="GO" id="GO:0016020">
    <property type="term" value="C:membrane"/>
    <property type="evidence" value="ECO:0007669"/>
    <property type="project" value="UniProtKB-SubCell"/>
</dbReference>
<reference evidence="11 12" key="1">
    <citation type="submission" date="2014-11" db="EMBL/GenBank/DDBJ databases">
        <authorList>
            <person name="Zhu J."/>
            <person name="Qi W."/>
            <person name="Song R."/>
        </authorList>
    </citation>
    <scope>NUCLEOTIDE SEQUENCE [LARGE SCALE GENOMIC DNA]</scope>
</reference>
<evidence type="ECO:0000256" key="9">
    <source>
        <dbReference type="SAM" id="Phobius"/>
    </source>
</evidence>
<evidence type="ECO:0000313" key="12">
    <source>
        <dbReference type="Proteomes" id="UP000041254"/>
    </source>
</evidence>
<evidence type="ECO:0000256" key="1">
    <source>
        <dbReference type="ARBA" id="ARBA00004141"/>
    </source>
</evidence>
<evidence type="ECO:0000256" key="6">
    <source>
        <dbReference type="ARBA" id="ARBA00023002"/>
    </source>
</evidence>
<keyword evidence="8 9" id="KW-0472">Membrane</keyword>
<proteinExistence type="inferred from homology"/>
<dbReference type="PROSITE" id="PS50244">
    <property type="entry name" value="S5A_REDUCTASE"/>
    <property type="match status" value="1"/>
</dbReference>
<dbReference type="AlphaFoldDB" id="A0A0G4EAK4"/>
<feature type="transmembrane region" description="Helical" evidence="9">
    <location>
        <begin position="246"/>
        <end position="266"/>
    </location>
</feature>
<feature type="transmembrane region" description="Helical" evidence="9">
    <location>
        <begin position="188"/>
        <end position="211"/>
    </location>
</feature>
<keyword evidence="5 9" id="KW-1133">Transmembrane helix</keyword>
<dbReference type="InterPro" id="IPR001104">
    <property type="entry name" value="3-oxo-5_a-steroid_4-DH_C"/>
</dbReference>
<evidence type="ECO:0000256" key="2">
    <source>
        <dbReference type="ARBA" id="ARBA00007742"/>
    </source>
</evidence>
<dbReference type="PANTHER" id="PTHR10556:SF28">
    <property type="entry name" value="VERY-LONG-CHAIN ENOYL-COA REDUCTASE"/>
    <property type="match status" value="1"/>
</dbReference>
<feature type="domain" description="Ubiquitin-like" evidence="10">
    <location>
        <begin position="2"/>
        <end position="67"/>
    </location>
</feature>
<dbReference type="Proteomes" id="UP000041254">
    <property type="component" value="Unassembled WGS sequence"/>
</dbReference>
<keyword evidence="6" id="KW-0560">Oxidoreductase</keyword>
<protein>
    <recommendedName>
        <fullName evidence="10">Ubiquitin-like domain-containing protein</fullName>
    </recommendedName>
</protein>
<dbReference type="EMBL" id="CDMY01000061">
    <property type="protein sequence ID" value="CEL92293.1"/>
    <property type="molecule type" value="Genomic_DNA"/>
</dbReference>
<evidence type="ECO:0000256" key="3">
    <source>
        <dbReference type="ARBA" id="ARBA00022516"/>
    </source>
</evidence>
<comment type="similarity">
    <text evidence="2">Belongs to the steroid 5-alpha reductase family.</text>
</comment>
<evidence type="ECO:0000259" key="10">
    <source>
        <dbReference type="PROSITE" id="PS50053"/>
    </source>
</evidence>
<evidence type="ECO:0000256" key="8">
    <source>
        <dbReference type="ARBA" id="ARBA00023136"/>
    </source>
</evidence>
<dbReference type="STRING" id="1169540.A0A0G4EAK4"/>
<gene>
    <name evidence="11" type="ORF">Vbra_11019</name>
</gene>
<dbReference type="PANTHER" id="PTHR10556">
    <property type="entry name" value="3-OXO-5-ALPHA-STEROID 4-DEHYDROGENASE"/>
    <property type="match status" value="1"/>
</dbReference>
<dbReference type="Pfam" id="PF02544">
    <property type="entry name" value="Steroid_dh"/>
    <property type="match status" value="1"/>
</dbReference>
<dbReference type="InterPro" id="IPR039357">
    <property type="entry name" value="SRD5A/TECR"/>
</dbReference>
<dbReference type="PROSITE" id="PS50053">
    <property type="entry name" value="UBIQUITIN_2"/>
    <property type="match status" value="1"/>
</dbReference>
<dbReference type="GO" id="GO:0016627">
    <property type="term" value="F:oxidoreductase activity, acting on the CH-CH group of donors"/>
    <property type="evidence" value="ECO:0007669"/>
    <property type="project" value="InterPro"/>
</dbReference>
<dbReference type="InParanoid" id="A0A0G4EAK4"/>
<dbReference type="PhylomeDB" id="A0A0G4EAK4"/>
<dbReference type="OMA" id="ATMPIFN"/>